<dbReference type="OrthoDB" id="9816482at2"/>
<proteinExistence type="predicted"/>
<reference evidence="1 2" key="1">
    <citation type="submission" date="2016-10" db="EMBL/GenBank/DDBJ databases">
        <authorList>
            <person name="de Groot N.N."/>
        </authorList>
    </citation>
    <scope>NUCLEOTIDE SEQUENCE [LARGE SCALE GENOMIC DNA]</scope>
    <source>
        <strain evidence="1 2">DSM 16077</strain>
    </source>
</reference>
<evidence type="ECO:0000313" key="2">
    <source>
        <dbReference type="Proteomes" id="UP000199759"/>
    </source>
</evidence>
<keyword evidence="2" id="KW-1185">Reference proteome</keyword>
<keyword evidence="1" id="KW-0808">Transferase</keyword>
<dbReference type="GO" id="GO:0016301">
    <property type="term" value="F:kinase activity"/>
    <property type="evidence" value="ECO:0007669"/>
    <property type="project" value="UniProtKB-KW"/>
</dbReference>
<name>A0A1G9RMJ8_9PROT</name>
<sequence length="661" mass="74222">MQDAEPIPFRKDGQEVQDYLRSESYDGGFVVTDLEASDRVIARVTDGIYREPAAAFRELISNAWDADASRVTIHTDAPRFSRVTVSDDGRGMSLQTLTRLIKSIGGSAKRTHEGKELGITSKADVGLTPNGRPIIGKIGVGMFAVSQLARQFTIATKVEGESYRTIAEIHLRTYEEDNSAQGDSRDGEDSFRSGKVFIKTEPTEDTYAHGTDIIISYVKPNVRKILSSTDRWRLIDEKDKAALSNDWDTFASIKESVPAHHIGQFVGATREGEIKRGPSLPWSSDTPADERMSLLMDAVESQTTRVQRPDLSSSLDAYLHMVWNLALSSPVRYVGPSPFELSAKDSIKAFWLPPDSSTPAQELDLTSGCTVREAARDQVAGAPLLMENEQTPVGSFDVDVDGILLRRPIRYRHISTGERGLPNSLLFVGKFKPDLSKVDPTIRGGDLSFDGYLFWNGRVIPRDNNGVLIRIRGASSAYFDESFLNYKISETTRLRQIVSEIFVHDGVDAALNIDRESFNYAHPHIQFVQSWLHRSLRKLTNKHKEISRRLRDTRKLHFIENNEDFIESSLEELWQRERGDEPRPSIEVFSEFAEINRSRDDGNLTLDESEISKSIGASTLDPEVKRQATAIYEILLAFDLLTEKSFDQHAEIVAQILKVVR</sequence>
<dbReference type="SUPFAM" id="SSF55874">
    <property type="entry name" value="ATPase domain of HSP90 chaperone/DNA topoisomerase II/histidine kinase"/>
    <property type="match status" value="1"/>
</dbReference>
<dbReference type="Proteomes" id="UP000199759">
    <property type="component" value="Unassembled WGS sequence"/>
</dbReference>
<evidence type="ECO:0000313" key="1">
    <source>
        <dbReference type="EMBL" id="SDM24414.1"/>
    </source>
</evidence>
<dbReference type="Gene3D" id="3.30.565.10">
    <property type="entry name" value="Histidine kinase-like ATPase, C-terminal domain"/>
    <property type="match status" value="1"/>
</dbReference>
<dbReference type="STRING" id="144026.SAMN04488568_10781"/>
<dbReference type="EMBL" id="FNHG01000007">
    <property type="protein sequence ID" value="SDM24414.1"/>
    <property type="molecule type" value="Genomic_DNA"/>
</dbReference>
<dbReference type="InterPro" id="IPR036890">
    <property type="entry name" value="HATPase_C_sf"/>
</dbReference>
<accession>A0A1G9RMJ8</accession>
<organism evidence="1 2">
    <name type="scientific">Maricaulis salignorans</name>
    <dbReference type="NCBI Taxonomy" id="144026"/>
    <lineage>
        <taxon>Bacteria</taxon>
        <taxon>Pseudomonadati</taxon>
        <taxon>Pseudomonadota</taxon>
        <taxon>Alphaproteobacteria</taxon>
        <taxon>Maricaulales</taxon>
        <taxon>Maricaulaceae</taxon>
        <taxon>Maricaulis</taxon>
    </lineage>
</organism>
<dbReference type="RefSeq" id="WP_091769276.1">
    <property type="nucleotide sequence ID" value="NZ_FNHG01000007.1"/>
</dbReference>
<dbReference type="Pfam" id="PF13589">
    <property type="entry name" value="HATPase_c_3"/>
    <property type="match status" value="1"/>
</dbReference>
<keyword evidence="1" id="KW-0418">Kinase</keyword>
<gene>
    <name evidence="1" type="ORF">SAMN04488568_10781</name>
</gene>
<protein>
    <submittedName>
        <fullName evidence="1">Histidine kinase-, DNA gyrase B-, and HSP90-like ATPase</fullName>
    </submittedName>
</protein>
<dbReference type="AlphaFoldDB" id="A0A1G9RMJ8"/>